<dbReference type="Proteomes" id="UP000499080">
    <property type="component" value="Unassembled WGS sequence"/>
</dbReference>
<proteinExistence type="predicted"/>
<evidence type="ECO:0000313" key="2">
    <source>
        <dbReference type="Proteomes" id="UP000499080"/>
    </source>
</evidence>
<sequence>MPTGETNGDHFSDSDKQIWQRQRQIRLFSKQPLFSMLGPESQDFHENSDHGLTGKYIGTAFGSPDLLFIGSPWARTCGFYQLCEPVASVGAPSGRVIHCRKSSEFYPLCD</sequence>
<dbReference type="AlphaFoldDB" id="A0A4Y2N782"/>
<comment type="caution">
    <text evidence="1">The sequence shown here is derived from an EMBL/GenBank/DDBJ whole genome shotgun (WGS) entry which is preliminary data.</text>
</comment>
<protein>
    <submittedName>
        <fullName evidence="1">Uncharacterized protein</fullName>
    </submittedName>
</protein>
<keyword evidence="2" id="KW-1185">Reference proteome</keyword>
<dbReference type="EMBL" id="BGPR01008587">
    <property type="protein sequence ID" value="GBN34763.1"/>
    <property type="molecule type" value="Genomic_DNA"/>
</dbReference>
<reference evidence="1 2" key="1">
    <citation type="journal article" date="2019" name="Sci. Rep.">
        <title>Orb-weaving spider Araneus ventricosus genome elucidates the spidroin gene catalogue.</title>
        <authorList>
            <person name="Kono N."/>
            <person name="Nakamura H."/>
            <person name="Ohtoshi R."/>
            <person name="Moran D.A.P."/>
            <person name="Shinohara A."/>
            <person name="Yoshida Y."/>
            <person name="Fujiwara M."/>
            <person name="Mori M."/>
            <person name="Tomita M."/>
            <person name="Arakawa K."/>
        </authorList>
    </citation>
    <scope>NUCLEOTIDE SEQUENCE [LARGE SCALE GENOMIC DNA]</scope>
</reference>
<gene>
    <name evidence="1" type="ORF">AVEN_222060_1</name>
</gene>
<accession>A0A4Y2N782</accession>
<organism evidence="1 2">
    <name type="scientific">Araneus ventricosus</name>
    <name type="common">Orbweaver spider</name>
    <name type="synonym">Epeira ventricosa</name>
    <dbReference type="NCBI Taxonomy" id="182803"/>
    <lineage>
        <taxon>Eukaryota</taxon>
        <taxon>Metazoa</taxon>
        <taxon>Ecdysozoa</taxon>
        <taxon>Arthropoda</taxon>
        <taxon>Chelicerata</taxon>
        <taxon>Arachnida</taxon>
        <taxon>Araneae</taxon>
        <taxon>Araneomorphae</taxon>
        <taxon>Entelegynae</taxon>
        <taxon>Araneoidea</taxon>
        <taxon>Araneidae</taxon>
        <taxon>Araneus</taxon>
    </lineage>
</organism>
<name>A0A4Y2N782_ARAVE</name>
<evidence type="ECO:0000313" key="1">
    <source>
        <dbReference type="EMBL" id="GBN34763.1"/>
    </source>
</evidence>